<organism evidence="2 3">
    <name type="scientific">Protea cynaroides</name>
    <dbReference type="NCBI Taxonomy" id="273540"/>
    <lineage>
        <taxon>Eukaryota</taxon>
        <taxon>Viridiplantae</taxon>
        <taxon>Streptophyta</taxon>
        <taxon>Embryophyta</taxon>
        <taxon>Tracheophyta</taxon>
        <taxon>Spermatophyta</taxon>
        <taxon>Magnoliopsida</taxon>
        <taxon>Proteales</taxon>
        <taxon>Proteaceae</taxon>
        <taxon>Protea</taxon>
    </lineage>
</organism>
<proteinExistence type="predicted"/>
<dbReference type="AlphaFoldDB" id="A0A9Q0L384"/>
<keyword evidence="1" id="KW-0732">Signal</keyword>
<name>A0A9Q0L384_9MAGN</name>
<evidence type="ECO:0000256" key="1">
    <source>
        <dbReference type="SAM" id="SignalP"/>
    </source>
</evidence>
<evidence type="ECO:0000313" key="2">
    <source>
        <dbReference type="EMBL" id="KAJ4981698.1"/>
    </source>
</evidence>
<reference evidence="2" key="1">
    <citation type="journal article" date="2023" name="Plant J.">
        <title>The genome of the king protea, Protea cynaroides.</title>
        <authorList>
            <person name="Chang J."/>
            <person name="Duong T.A."/>
            <person name="Schoeman C."/>
            <person name="Ma X."/>
            <person name="Roodt D."/>
            <person name="Barker N."/>
            <person name="Li Z."/>
            <person name="Van de Peer Y."/>
            <person name="Mizrachi E."/>
        </authorList>
    </citation>
    <scope>NUCLEOTIDE SEQUENCE</scope>
    <source>
        <tissue evidence="2">Young leaves</tissue>
    </source>
</reference>
<protein>
    <submittedName>
        <fullName evidence="2">Uncharacterized protein</fullName>
    </submittedName>
</protein>
<evidence type="ECO:0000313" key="3">
    <source>
        <dbReference type="Proteomes" id="UP001141806"/>
    </source>
</evidence>
<dbReference type="Proteomes" id="UP001141806">
    <property type="component" value="Unassembled WGS sequence"/>
</dbReference>
<gene>
    <name evidence="2" type="ORF">NE237_032535</name>
</gene>
<sequence length="323" mass="36055">MHRKKQRFFFLTSSLWVRLHSNVLNCRPPEYNDKRTRFLNIEDGISLSVAFAARRTATSPISAINSGNRPTSTWEWMSRQITNLSKSYNVAFNLSKSHSATLKPSKSHSATLNPSKSYSATLNLRKSFKGDLKVAARYKNLCNNLVKLACRAAECEETFLLVAKTSSELSKNVEDILRSQSSADQDGMGILVSSSSICVGNEPENQLESPQIRLMKSKGLKKKEGRKGGEYCSKRCTEKQAKTTKLDLMQPPMTLENFYPYPSFAFHSHTLGAEIPTSALQGNGVEPQIVKDSYITQIHCTTEGSSHAKQSTPYIQGSMHFLE</sequence>
<feature type="chain" id="PRO_5040296275" evidence="1">
    <location>
        <begin position="22"/>
        <end position="323"/>
    </location>
</feature>
<dbReference type="EMBL" id="JAMYWD010000001">
    <property type="protein sequence ID" value="KAJ4981698.1"/>
    <property type="molecule type" value="Genomic_DNA"/>
</dbReference>
<feature type="signal peptide" evidence="1">
    <location>
        <begin position="1"/>
        <end position="21"/>
    </location>
</feature>
<accession>A0A9Q0L384</accession>
<comment type="caution">
    <text evidence="2">The sequence shown here is derived from an EMBL/GenBank/DDBJ whole genome shotgun (WGS) entry which is preliminary data.</text>
</comment>
<keyword evidence="3" id="KW-1185">Reference proteome</keyword>